<proteinExistence type="inferred from homology"/>
<dbReference type="SUPFAM" id="SSF51735">
    <property type="entry name" value="NAD(P)-binding Rossmann-fold domains"/>
    <property type="match status" value="1"/>
</dbReference>
<evidence type="ECO:0000313" key="4">
    <source>
        <dbReference type="EMBL" id="CDM28630.1"/>
    </source>
</evidence>
<dbReference type="EMBL" id="HG792015">
    <property type="protein sequence ID" value="CDM28630.1"/>
    <property type="molecule type" value="Genomic_DNA"/>
</dbReference>
<evidence type="ECO:0000256" key="1">
    <source>
        <dbReference type="ARBA" id="ARBA00006328"/>
    </source>
</evidence>
<feature type="domain" description="NmrA-like" evidence="3">
    <location>
        <begin position="7"/>
        <end position="324"/>
    </location>
</feature>
<dbReference type="STRING" id="1365484.W6PXF2"/>
<gene>
    <name evidence="4" type="ORF">PROQFM164_S01g002441</name>
</gene>
<dbReference type="AlphaFoldDB" id="W6PXF2"/>
<evidence type="ECO:0000256" key="2">
    <source>
        <dbReference type="ARBA" id="ARBA00022857"/>
    </source>
</evidence>
<evidence type="ECO:0000313" key="5">
    <source>
        <dbReference type="Proteomes" id="UP000030686"/>
    </source>
</evidence>
<sequence length="337" mass="37876">MTNTQNRIIVVLGSTGHQGKGVVSSLLSDDSRELWHVRAVTRDVNSVSAQCLLNDFQTSDHRLSLTSADIFDIESLQNAFSGAYGVFAVTNEINSRTVENEDDLKLELESGKNIISAAKICRIQHFVFSSLPDMRRATSGRFDKLFHMDHKFIIEQWAKQDLPAVTCLLPGLFFTNLDRPQYCRREANGVVRFCPPIPPTKLVQWVDPVHDMGIFAAEVFALGIAKTKNKNYVVCSPKLRMGEFASTFTRVTGQPAIYSPISMDEWADLASRAVGVGFKEDIRQMMEWISIAPEDKICYGALDPAEDSSWEELHLRASSFEDWLRRSGWRGPPEGKI</sequence>
<name>W6PXF2_PENRF</name>
<reference evidence="4" key="1">
    <citation type="journal article" date="2014" name="Nat. Commun.">
        <title>Multiple recent horizontal transfers of a large genomic region in cheese making fungi.</title>
        <authorList>
            <person name="Cheeseman K."/>
            <person name="Ropars J."/>
            <person name="Renault P."/>
            <person name="Dupont J."/>
            <person name="Gouzy J."/>
            <person name="Branca A."/>
            <person name="Abraham A.L."/>
            <person name="Ceppi M."/>
            <person name="Conseiller E."/>
            <person name="Debuchy R."/>
            <person name="Malagnac F."/>
            <person name="Goarin A."/>
            <person name="Silar P."/>
            <person name="Lacoste S."/>
            <person name="Sallet E."/>
            <person name="Bensimon A."/>
            <person name="Giraud T."/>
            <person name="Brygoo Y."/>
        </authorList>
    </citation>
    <scope>NUCLEOTIDE SEQUENCE [LARGE SCALE GENOMIC DNA]</scope>
    <source>
        <strain evidence="4">FM164</strain>
    </source>
</reference>
<comment type="similarity">
    <text evidence="1">Belongs to the NmrA-type oxidoreductase family.</text>
</comment>
<dbReference type="InterPro" id="IPR008030">
    <property type="entry name" value="NmrA-like"/>
</dbReference>
<dbReference type="CDD" id="cd05251">
    <property type="entry name" value="NmrA_like_SDR_a"/>
    <property type="match status" value="1"/>
</dbReference>
<dbReference type="PANTHER" id="PTHR42748">
    <property type="entry name" value="NITROGEN METABOLITE REPRESSION PROTEIN NMRA FAMILY MEMBER"/>
    <property type="match status" value="1"/>
</dbReference>
<dbReference type="InterPro" id="IPR036291">
    <property type="entry name" value="NAD(P)-bd_dom_sf"/>
</dbReference>
<protein>
    <submittedName>
        <fullName evidence="4">NmrA-like</fullName>
    </submittedName>
</protein>
<accession>W6PXF2</accession>
<organism evidence="4 5">
    <name type="scientific">Penicillium roqueforti (strain FM164)</name>
    <dbReference type="NCBI Taxonomy" id="1365484"/>
    <lineage>
        <taxon>Eukaryota</taxon>
        <taxon>Fungi</taxon>
        <taxon>Dikarya</taxon>
        <taxon>Ascomycota</taxon>
        <taxon>Pezizomycotina</taxon>
        <taxon>Eurotiomycetes</taxon>
        <taxon>Eurotiomycetidae</taxon>
        <taxon>Eurotiales</taxon>
        <taxon>Aspergillaceae</taxon>
        <taxon>Penicillium</taxon>
    </lineage>
</organism>
<dbReference type="InterPro" id="IPR051164">
    <property type="entry name" value="NmrA-like_oxidored"/>
</dbReference>
<dbReference type="PANTHER" id="PTHR42748:SF7">
    <property type="entry name" value="NMRA LIKE REDOX SENSOR 1-RELATED"/>
    <property type="match status" value="1"/>
</dbReference>
<dbReference type="Pfam" id="PF05368">
    <property type="entry name" value="NmrA"/>
    <property type="match status" value="1"/>
</dbReference>
<dbReference type="OrthoDB" id="3358371at2759"/>
<dbReference type="Gene3D" id="3.90.25.10">
    <property type="entry name" value="UDP-galactose 4-epimerase, domain 1"/>
    <property type="match status" value="1"/>
</dbReference>
<evidence type="ECO:0000259" key="3">
    <source>
        <dbReference type="Pfam" id="PF05368"/>
    </source>
</evidence>
<keyword evidence="2" id="KW-0521">NADP</keyword>
<dbReference type="Gene3D" id="3.40.50.720">
    <property type="entry name" value="NAD(P)-binding Rossmann-like Domain"/>
    <property type="match status" value="1"/>
</dbReference>
<dbReference type="Proteomes" id="UP000030686">
    <property type="component" value="Unassembled WGS sequence"/>
</dbReference>
<dbReference type="OMA" id="DIRQMME"/>
<keyword evidence="5" id="KW-1185">Reference proteome</keyword>